<dbReference type="RefSeq" id="XP_019708249.1">
    <property type="nucleotide sequence ID" value="XM_019852690.2"/>
</dbReference>
<evidence type="ECO:0000313" key="8">
    <source>
        <dbReference type="Proteomes" id="UP000504607"/>
    </source>
</evidence>
<dbReference type="GO" id="GO:0030154">
    <property type="term" value="P:cell differentiation"/>
    <property type="evidence" value="ECO:0007669"/>
    <property type="project" value="UniProtKB-KW"/>
</dbReference>
<protein>
    <submittedName>
        <fullName evidence="9 10">Protein FLX-like 3</fullName>
    </submittedName>
</protein>
<sequence>MDLHGRVPSAFERRPVQAPGLMRDGPFRGPGPAGHHPLEPLPRPELLENKISAQAAEMERLARENHRLAASNTNLREELLATQQGLQRVQVHIGSFQTESDIQVKGLLEKIGKLEADIRAGEMVKKELQQAHLELQSLIAARQELVIKIQRTTEELQKASTEIKKLPEMHAELDGLRQEHQKLRAAFEYEKGANMEQVEQMRAMDKNLISMAREVEKLRAEVLNAEKRAHAPNSYGVIYGNPHPVNPSAGQGSGYPEHDYRQGGVYADTVYSHGGGYPNAGIGPGGPGSYSEAYGRTQAPITGGAAGELYNAYGGVSGAGNSDGYGSMQIPMIGGTVARMGTDSSGRVNTVGYDAARGGATSTQR</sequence>
<dbReference type="OrthoDB" id="1899348at2759"/>
<keyword evidence="2" id="KW-0217">Developmental protein</keyword>
<dbReference type="RefSeq" id="XP_010929852.1">
    <property type="nucleotide sequence ID" value="XM_010931550.1"/>
</dbReference>
<organism evidence="8 10">
    <name type="scientific">Elaeis guineensis var. tenera</name>
    <name type="common">Oil palm</name>
    <dbReference type="NCBI Taxonomy" id="51953"/>
    <lineage>
        <taxon>Eukaryota</taxon>
        <taxon>Viridiplantae</taxon>
        <taxon>Streptophyta</taxon>
        <taxon>Embryophyta</taxon>
        <taxon>Tracheophyta</taxon>
        <taxon>Spermatophyta</taxon>
        <taxon>Magnoliopsida</taxon>
        <taxon>Liliopsida</taxon>
        <taxon>Arecaceae</taxon>
        <taxon>Arecoideae</taxon>
        <taxon>Cocoseae</taxon>
        <taxon>Elaeidinae</taxon>
        <taxon>Elaeis</taxon>
    </lineage>
</organism>
<evidence type="ECO:0000256" key="1">
    <source>
        <dbReference type="ARBA" id="ARBA00005405"/>
    </source>
</evidence>
<keyword evidence="3" id="KW-0221">Differentiation</keyword>
<feature type="compositionally biased region" description="Basic and acidic residues" evidence="7">
    <location>
        <begin position="1"/>
        <end position="15"/>
    </location>
</feature>
<evidence type="ECO:0000256" key="7">
    <source>
        <dbReference type="SAM" id="MobiDB-lite"/>
    </source>
</evidence>
<dbReference type="AlphaFoldDB" id="A0A6J0PMG5"/>
<evidence type="ECO:0000313" key="11">
    <source>
        <dbReference type="RefSeq" id="XP_019708249.1"/>
    </source>
</evidence>
<name>A0A6J0PMG5_ELAGV</name>
<dbReference type="InterPro" id="IPR040353">
    <property type="entry name" value="FLX/FLX-like"/>
</dbReference>
<feature type="region of interest" description="Disordered" evidence="7">
    <location>
        <begin position="1"/>
        <end position="40"/>
    </location>
</feature>
<accession>A0A6J0PMG5</accession>
<dbReference type="PANTHER" id="PTHR33405:SF18">
    <property type="entry name" value="PROTEIN FLX-LIKE 4"/>
    <property type="match status" value="1"/>
</dbReference>
<feature type="coiled-coil region" evidence="6">
    <location>
        <begin position="135"/>
        <end position="228"/>
    </location>
</feature>
<dbReference type="Proteomes" id="UP000504607">
    <property type="component" value="Chromosome 9"/>
</dbReference>
<keyword evidence="4 6" id="KW-0175">Coiled coil</keyword>
<evidence type="ECO:0000256" key="5">
    <source>
        <dbReference type="ARBA" id="ARBA00023089"/>
    </source>
</evidence>
<reference evidence="9 10" key="1">
    <citation type="submission" date="2025-04" db="UniProtKB">
        <authorList>
            <consortium name="RefSeq"/>
        </authorList>
    </citation>
    <scope>IDENTIFICATION</scope>
</reference>
<keyword evidence="5" id="KW-0287">Flowering</keyword>
<keyword evidence="8" id="KW-1185">Reference proteome</keyword>
<dbReference type="RefSeq" id="XP_019708248.1">
    <property type="nucleotide sequence ID" value="XM_019852689.1"/>
</dbReference>
<gene>
    <name evidence="9 10 11" type="primary">LOC105051226</name>
</gene>
<dbReference type="GO" id="GO:0009908">
    <property type="term" value="P:flower development"/>
    <property type="evidence" value="ECO:0007669"/>
    <property type="project" value="UniProtKB-KW"/>
</dbReference>
<evidence type="ECO:0000256" key="2">
    <source>
        <dbReference type="ARBA" id="ARBA00022473"/>
    </source>
</evidence>
<proteinExistence type="inferred from homology"/>
<evidence type="ECO:0000313" key="9">
    <source>
        <dbReference type="RefSeq" id="XP_010929852.1"/>
    </source>
</evidence>
<dbReference type="PANTHER" id="PTHR33405">
    <property type="entry name" value="PROTEIN FLX-LIKE 2"/>
    <property type="match status" value="1"/>
</dbReference>
<evidence type="ECO:0000256" key="6">
    <source>
        <dbReference type="SAM" id="Coils"/>
    </source>
</evidence>
<comment type="similarity">
    <text evidence="1">Belongs to the FLX family.</text>
</comment>
<evidence type="ECO:0000313" key="10">
    <source>
        <dbReference type="RefSeq" id="XP_019708248.1"/>
    </source>
</evidence>
<evidence type="ECO:0000256" key="3">
    <source>
        <dbReference type="ARBA" id="ARBA00022782"/>
    </source>
</evidence>
<evidence type="ECO:0000256" key="4">
    <source>
        <dbReference type="ARBA" id="ARBA00023054"/>
    </source>
</evidence>